<dbReference type="AlphaFoldDB" id="A0A218Y083"/>
<dbReference type="GO" id="GO:0006355">
    <property type="term" value="P:regulation of DNA-templated transcription"/>
    <property type="evidence" value="ECO:0007669"/>
    <property type="project" value="InterPro"/>
</dbReference>
<dbReference type="OrthoDB" id="1871428at2759"/>
<dbReference type="Proteomes" id="UP000515151">
    <property type="component" value="Chromosome 8"/>
</dbReference>
<name>A0A218Y083_PUNGR</name>
<dbReference type="RefSeq" id="XP_031374223.1">
    <property type="nucleotide sequence ID" value="XM_031518363.1"/>
</dbReference>
<reference evidence="6" key="2">
    <citation type="submission" date="2017-06" db="EMBL/GenBank/DDBJ databases">
        <title>The pomegranate genome and the genomics of punicalagin biosynthesis.</title>
        <authorList>
            <person name="Xu C."/>
        </authorList>
    </citation>
    <scope>NUCLEOTIDE SEQUENCE [LARGE SCALE GENOMIC DNA]</scope>
    <source>
        <tissue evidence="6">Fresh leaf</tissue>
    </source>
</reference>
<evidence type="ECO:0000256" key="1">
    <source>
        <dbReference type="ARBA" id="ARBA00023015"/>
    </source>
</evidence>
<keyword evidence="3" id="KW-0804">Transcription</keyword>
<reference evidence="9" key="4">
    <citation type="submission" date="2025-04" db="UniProtKB">
        <authorList>
            <consortium name="RefSeq"/>
        </authorList>
    </citation>
    <scope>IDENTIFICATION</scope>
    <source>
        <tissue evidence="9">Leaf</tissue>
    </source>
</reference>
<evidence type="ECO:0000313" key="6">
    <source>
        <dbReference type="EMBL" id="OWM90614.1"/>
    </source>
</evidence>
<evidence type="ECO:0000259" key="5">
    <source>
        <dbReference type="PROSITE" id="PS51005"/>
    </source>
</evidence>
<dbReference type="PROSITE" id="PS51005">
    <property type="entry name" value="NAC"/>
    <property type="match status" value="1"/>
</dbReference>
<dbReference type="EMBL" id="MTKT01000548">
    <property type="protein sequence ID" value="OWM90614.1"/>
    <property type="molecule type" value="Genomic_DNA"/>
</dbReference>
<dbReference type="SUPFAM" id="SSF101941">
    <property type="entry name" value="NAC domain"/>
    <property type="match status" value="1"/>
</dbReference>
<protein>
    <submittedName>
        <fullName evidence="9">NAC domain-containing protein 18-like</fullName>
    </submittedName>
</protein>
<dbReference type="Gene3D" id="2.170.150.80">
    <property type="entry name" value="NAC domain"/>
    <property type="match status" value="1"/>
</dbReference>
<dbReference type="Pfam" id="PF02365">
    <property type="entry name" value="NAM"/>
    <property type="match status" value="1"/>
</dbReference>
<evidence type="ECO:0000313" key="9">
    <source>
        <dbReference type="RefSeq" id="XP_031374223.1"/>
    </source>
</evidence>
<evidence type="ECO:0000256" key="3">
    <source>
        <dbReference type="ARBA" id="ARBA00023163"/>
    </source>
</evidence>
<keyword evidence="2" id="KW-0238">DNA-binding</keyword>
<dbReference type="InterPro" id="IPR036093">
    <property type="entry name" value="NAC_dom_sf"/>
</dbReference>
<dbReference type="PANTHER" id="PTHR31719">
    <property type="entry name" value="NAC TRANSCRIPTION FACTOR 56"/>
    <property type="match status" value="1"/>
</dbReference>
<sequence>MISSDDDGGVTRGLPPGFRFEPTNEEFVVEYLKRKIFSLPLPASVISDHINPYDTDPRNLLPPPAASGGDVDQGRHFFFFFSKVEDQRKGKKLRRYYWKTCGTDVDEEQYILSPKSENNALMGVKRILIASHGAGGENCNNEQASPSPSSSWAVGVGHARISPHPYPTYCCCWLLIQLINS</sequence>
<dbReference type="GO" id="GO:0003677">
    <property type="term" value="F:DNA binding"/>
    <property type="evidence" value="ECO:0007669"/>
    <property type="project" value="UniProtKB-KW"/>
</dbReference>
<reference evidence="8" key="3">
    <citation type="journal article" date="2020" name="Plant Biotechnol. J.">
        <title>The pomegranate (Punica granatum L.) draft genome dissects genetic divergence between soft- and hard-seeded cultivars.</title>
        <authorList>
            <person name="Luo X."/>
            <person name="Li H."/>
            <person name="Wu Z."/>
            <person name="Yao W."/>
            <person name="Zhao P."/>
            <person name="Cao D."/>
            <person name="Yu H."/>
            <person name="Li K."/>
            <person name="Poudel K."/>
            <person name="Zhao D."/>
            <person name="Zhang F."/>
            <person name="Xia X."/>
            <person name="Chen L."/>
            <person name="Wang Q."/>
            <person name="Jing D."/>
            <person name="Cao S."/>
        </authorList>
    </citation>
    <scope>NUCLEOTIDE SEQUENCE [LARGE SCALE GENOMIC DNA]</scope>
</reference>
<organism evidence="6 7">
    <name type="scientific">Punica granatum</name>
    <name type="common">Pomegranate</name>
    <dbReference type="NCBI Taxonomy" id="22663"/>
    <lineage>
        <taxon>Eukaryota</taxon>
        <taxon>Viridiplantae</taxon>
        <taxon>Streptophyta</taxon>
        <taxon>Embryophyta</taxon>
        <taxon>Tracheophyta</taxon>
        <taxon>Spermatophyta</taxon>
        <taxon>Magnoliopsida</taxon>
        <taxon>eudicotyledons</taxon>
        <taxon>Gunneridae</taxon>
        <taxon>Pentapetalae</taxon>
        <taxon>rosids</taxon>
        <taxon>malvids</taxon>
        <taxon>Myrtales</taxon>
        <taxon>Lythraceae</taxon>
        <taxon>Punica</taxon>
    </lineage>
</organism>
<evidence type="ECO:0000313" key="8">
    <source>
        <dbReference type="Proteomes" id="UP000515151"/>
    </source>
</evidence>
<keyword evidence="8" id="KW-1185">Reference proteome</keyword>
<gene>
    <name evidence="9" type="primary">LOC116188914</name>
    <name evidence="6" type="ORF">CDL15_Pgr014917</name>
</gene>
<dbReference type="InterPro" id="IPR003441">
    <property type="entry name" value="NAC-dom"/>
</dbReference>
<keyword evidence="1" id="KW-0805">Transcription regulation</keyword>
<dbReference type="PANTHER" id="PTHR31719:SF130">
    <property type="entry name" value="NAC DOMAIN-CONTAINING PROTEIN 18"/>
    <property type="match status" value="1"/>
</dbReference>
<evidence type="ECO:0000313" key="7">
    <source>
        <dbReference type="Proteomes" id="UP000197138"/>
    </source>
</evidence>
<keyword evidence="4" id="KW-0539">Nucleus</keyword>
<reference evidence="7" key="1">
    <citation type="journal article" date="2017" name="Plant J.">
        <title>The pomegranate (Punica granatum L.) genome and the genomics of punicalagin biosynthesis.</title>
        <authorList>
            <person name="Qin G."/>
            <person name="Xu C."/>
            <person name="Ming R."/>
            <person name="Tang H."/>
            <person name="Guyot R."/>
            <person name="Kramer E.M."/>
            <person name="Hu Y."/>
            <person name="Yi X."/>
            <person name="Qi Y."/>
            <person name="Xu X."/>
            <person name="Gao Z."/>
            <person name="Pan H."/>
            <person name="Jian J."/>
            <person name="Tian Y."/>
            <person name="Yue Z."/>
            <person name="Xu Y."/>
        </authorList>
    </citation>
    <scope>NUCLEOTIDE SEQUENCE [LARGE SCALE GENOMIC DNA]</scope>
    <source>
        <strain evidence="7">cv. Dabenzi</strain>
    </source>
</reference>
<evidence type="ECO:0000256" key="4">
    <source>
        <dbReference type="ARBA" id="ARBA00023242"/>
    </source>
</evidence>
<dbReference type="GeneID" id="116188914"/>
<evidence type="ECO:0000256" key="2">
    <source>
        <dbReference type="ARBA" id="ARBA00023125"/>
    </source>
</evidence>
<dbReference type="Proteomes" id="UP000197138">
    <property type="component" value="Unassembled WGS sequence"/>
</dbReference>
<proteinExistence type="predicted"/>
<feature type="domain" description="NAC" evidence="5">
    <location>
        <begin position="14"/>
        <end position="177"/>
    </location>
</feature>
<accession>A0A218Y083</accession>